<evidence type="ECO:0008006" key="3">
    <source>
        <dbReference type="Google" id="ProtNLM"/>
    </source>
</evidence>
<dbReference type="EMBL" id="JAOVZV010000001">
    <property type="protein sequence ID" value="MCX8530994.1"/>
    <property type="molecule type" value="Genomic_DNA"/>
</dbReference>
<proteinExistence type="predicted"/>
<organism evidence="1 2">
    <name type="scientific">Chryseobacterium luquanense</name>
    <dbReference type="NCBI Taxonomy" id="2983766"/>
    <lineage>
        <taxon>Bacteria</taxon>
        <taxon>Pseudomonadati</taxon>
        <taxon>Bacteroidota</taxon>
        <taxon>Flavobacteriia</taxon>
        <taxon>Flavobacteriales</taxon>
        <taxon>Weeksellaceae</taxon>
        <taxon>Chryseobacterium group</taxon>
        <taxon>Chryseobacterium</taxon>
    </lineage>
</organism>
<reference evidence="1" key="1">
    <citation type="submission" date="2022-10" db="EMBL/GenBank/DDBJ databases">
        <title>Chryseobacterium sp. nov., a novel bacterial species.</title>
        <authorList>
            <person name="Cao Y."/>
        </authorList>
    </citation>
    <scope>NUCLEOTIDE SEQUENCE</scope>
    <source>
        <strain evidence="1">KC 927</strain>
    </source>
</reference>
<dbReference type="Proteomes" id="UP001070176">
    <property type="component" value="Unassembled WGS sequence"/>
</dbReference>
<protein>
    <recommendedName>
        <fullName evidence="3">Lipoprotein</fullName>
    </recommendedName>
</protein>
<comment type="caution">
    <text evidence="1">The sequence shown here is derived from an EMBL/GenBank/DDBJ whole genome shotgun (WGS) entry which is preliminary data.</text>
</comment>
<sequence length="126" mass="13742">MNRNIIKATLIFAVLIGLQSCDGVVDRIYENSTEQNSFSQYQGKYTGTYIGDNNGSLVIIVSEKGSVEITRTSLNSSETYTTGLVNAAFNTINKAPSGFYLIGSLNSQVGTWEMNGLKGNWTVKKN</sequence>
<dbReference type="RefSeq" id="WP_267279659.1">
    <property type="nucleotide sequence ID" value="NZ_JAOVZV010000001.1"/>
</dbReference>
<name>A0ABT3XYL7_9FLAO</name>
<evidence type="ECO:0000313" key="2">
    <source>
        <dbReference type="Proteomes" id="UP001070176"/>
    </source>
</evidence>
<gene>
    <name evidence="1" type="ORF">OEA66_01360</name>
</gene>
<dbReference type="PROSITE" id="PS51257">
    <property type="entry name" value="PROKAR_LIPOPROTEIN"/>
    <property type="match status" value="1"/>
</dbReference>
<accession>A0ABT3XYL7</accession>
<keyword evidence="2" id="KW-1185">Reference proteome</keyword>
<evidence type="ECO:0000313" key="1">
    <source>
        <dbReference type="EMBL" id="MCX8530994.1"/>
    </source>
</evidence>